<dbReference type="RefSeq" id="WP_058257448.1">
    <property type="nucleotide sequence ID" value="NZ_DUPS01000001.1"/>
</dbReference>
<organism evidence="5 6">
    <name type="scientific">Herbinix luporum</name>
    <dbReference type="NCBI Taxonomy" id="1679721"/>
    <lineage>
        <taxon>Bacteria</taxon>
        <taxon>Bacillati</taxon>
        <taxon>Bacillota</taxon>
        <taxon>Clostridia</taxon>
        <taxon>Lachnospirales</taxon>
        <taxon>Lachnospiraceae</taxon>
        <taxon>Herbinix</taxon>
    </lineage>
</organism>
<dbReference type="SUPFAM" id="SSF55469">
    <property type="entry name" value="FMN-dependent nitroreductase-like"/>
    <property type="match status" value="1"/>
</dbReference>
<dbReference type="PANTHER" id="PTHR43035">
    <property type="entry name" value="FATTY ACID REPRESSION MUTANT PROTEIN 2-RELATED"/>
    <property type="match status" value="1"/>
</dbReference>
<comment type="subcellular location">
    <subcellularLocation>
        <location evidence="1">Cytoplasm</location>
    </subcellularLocation>
</comment>
<dbReference type="Pfam" id="PF00881">
    <property type="entry name" value="Nitroreductase"/>
    <property type="match status" value="1"/>
</dbReference>
<dbReference type="AlphaFoldDB" id="A0A0K8J3U2"/>
<feature type="domain" description="Nitroreductase" evidence="4">
    <location>
        <begin position="9"/>
        <end position="176"/>
    </location>
</feature>
<dbReference type="GO" id="GO:0016491">
    <property type="term" value="F:oxidoreductase activity"/>
    <property type="evidence" value="ECO:0007669"/>
    <property type="project" value="UniProtKB-KW"/>
</dbReference>
<evidence type="ECO:0000256" key="3">
    <source>
        <dbReference type="ARBA" id="ARBA00023002"/>
    </source>
</evidence>
<dbReference type="KEGG" id="hsd:SD1D_0487"/>
<protein>
    <recommendedName>
        <fullName evidence="4">Nitroreductase domain-containing protein</fullName>
    </recommendedName>
</protein>
<keyword evidence="6" id="KW-1185">Reference proteome</keyword>
<dbReference type="CDD" id="cd02140">
    <property type="entry name" value="Frm2-like"/>
    <property type="match status" value="1"/>
</dbReference>
<proteinExistence type="predicted"/>
<evidence type="ECO:0000313" key="6">
    <source>
        <dbReference type="Proteomes" id="UP000196053"/>
    </source>
</evidence>
<dbReference type="GO" id="GO:0034599">
    <property type="term" value="P:cellular response to oxidative stress"/>
    <property type="evidence" value="ECO:0007669"/>
    <property type="project" value="InterPro"/>
</dbReference>
<dbReference type="InterPro" id="IPR033877">
    <property type="entry name" value="Frm2/Hbn1"/>
</dbReference>
<name>A0A0K8J3U2_9FIRM</name>
<gene>
    <name evidence="5" type="ORF">SD1D_0487</name>
</gene>
<keyword evidence="3" id="KW-0560">Oxidoreductase</keyword>
<dbReference type="Gene3D" id="3.40.109.10">
    <property type="entry name" value="NADH Oxidase"/>
    <property type="match status" value="1"/>
</dbReference>
<dbReference type="FunFam" id="3.40.109.10:FF:000001">
    <property type="entry name" value="Nitroreductase family"/>
    <property type="match status" value="1"/>
</dbReference>
<evidence type="ECO:0000256" key="1">
    <source>
        <dbReference type="ARBA" id="ARBA00004496"/>
    </source>
</evidence>
<sequence length="198" mass="22721">MKELKQLVEGRRTFYAIDKKSPISNQEIREIIEHSVKHVPSAFNSQSARVVLLLGENHDKLWEITREELRKIVPAQSFASTDEKINSFKNGYGTILFFEDQAVIEGLQEQFQLYKESFPVWSLQSSGMLQYTIWISLEGAGLGASLQHYNPLIDDQVKNEWNLPNHWKLLAQMPFGTPKEVPGEKEFAPIDGRVKVFS</sequence>
<keyword evidence="2" id="KW-0963">Cytoplasm</keyword>
<dbReference type="EMBL" id="LN879430">
    <property type="protein sequence ID" value="CUH92039.1"/>
    <property type="molecule type" value="Genomic_DNA"/>
</dbReference>
<dbReference type="GO" id="GO:0005737">
    <property type="term" value="C:cytoplasm"/>
    <property type="evidence" value="ECO:0007669"/>
    <property type="project" value="UniProtKB-SubCell"/>
</dbReference>
<dbReference type="Proteomes" id="UP000196053">
    <property type="component" value="Chromosome I"/>
</dbReference>
<reference evidence="6" key="1">
    <citation type="submission" date="2015-09" db="EMBL/GenBank/DDBJ databases">
        <authorList>
            <person name="Wibberg D."/>
        </authorList>
    </citation>
    <scope>NUCLEOTIDE SEQUENCE [LARGE SCALE GENOMIC DNA]</scope>
    <source>
        <strain evidence="6">SD1D</strain>
    </source>
</reference>
<dbReference type="InterPro" id="IPR000415">
    <property type="entry name" value="Nitroreductase-like"/>
</dbReference>
<dbReference type="PANTHER" id="PTHR43035:SF1">
    <property type="entry name" value="FATTY ACID REPRESSION MUTANT PROTEIN 2-RELATED"/>
    <property type="match status" value="1"/>
</dbReference>
<evidence type="ECO:0000256" key="2">
    <source>
        <dbReference type="ARBA" id="ARBA00022490"/>
    </source>
</evidence>
<evidence type="ECO:0000259" key="4">
    <source>
        <dbReference type="Pfam" id="PF00881"/>
    </source>
</evidence>
<dbReference type="InterPro" id="IPR029479">
    <property type="entry name" value="Nitroreductase"/>
</dbReference>
<dbReference type="OrthoDB" id="9810617at2"/>
<accession>A0A0K8J3U2</accession>
<evidence type="ECO:0000313" key="5">
    <source>
        <dbReference type="EMBL" id="CUH92039.1"/>
    </source>
</evidence>